<comment type="caution">
    <text evidence="1">The sequence shown here is derived from an EMBL/GenBank/DDBJ whole genome shotgun (WGS) entry which is preliminary data.</text>
</comment>
<evidence type="ECO:0000313" key="1">
    <source>
        <dbReference type="EMBL" id="ETO30615.1"/>
    </source>
</evidence>
<dbReference type="OrthoDB" id="276515at2759"/>
<keyword evidence="2" id="KW-1185">Reference proteome</keyword>
<sequence length="261" mass="30662">NTKGFDPLAYMSIVESKRIFEKMIDDHNKKQKNETELLNLTQLRYQPQWGMELNSAYRDALGDEPEFTTWKKRAGGVDKHTIDYIFYQKHKNVYLSKILSIPTEKEITFPLWLNLNLDSNSNRLSLNEPVESKNDFVFVLFCVFCFIISARGNGMIFCVFIWLDWVARKVYGCWFNKQLCSIDKKTLLFIKKSDLRNIQFLEIMKNQIEDKCSNNFLADLTCCKNDFRTLKHVYEPNPSIITHTKTHIATNPDPTHVPRDD</sequence>
<proteinExistence type="predicted"/>
<dbReference type="AlphaFoldDB" id="X6NWC6"/>
<dbReference type="EMBL" id="ASPP01005399">
    <property type="protein sequence ID" value="ETO30615.1"/>
    <property type="molecule type" value="Genomic_DNA"/>
</dbReference>
<protein>
    <submittedName>
        <fullName evidence="1">Uncharacterized protein</fullName>
    </submittedName>
</protein>
<dbReference type="Gene3D" id="3.60.10.10">
    <property type="entry name" value="Endonuclease/exonuclease/phosphatase"/>
    <property type="match status" value="1"/>
</dbReference>
<accession>X6NWC6</accession>
<dbReference type="Proteomes" id="UP000023152">
    <property type="component" value="Unassembled WGS sequence"/>
</dbReference>
<feature type="non-terminal residue" evidence="1">
    <location>
        <position position="1"/>
    </location>
</feature>
<dbReference type="InterPro" id="IPR036691">
    <property type="entry name" value="Endo/exonu/phosph_ase_sf"/>
</dbReference>
<evidence type="ECO:0000313" key="2">
    <source>
        <dbReference type="Proteomes" id="UP000023152"/>
    </source>
</evidence>
<organism evidence="1 2">
    <name type="scientific">Reticulomyxa filosa</name>
    <dbReference type="NCBI Taxonomy" id="46433"/>
    <lineage>
        <taxon>Eukaryota</taxon>
        <taxon>Sar</taxon>
        <taxon>Rhizaria</taxon>
        <taxon>Retaria</taxon>
        <taxon>Foraminifera</taxon>
        <taxon>Monothalamids</taxon>
        <taxon>Reticulomyxidae</taxon>
        <taxon>Reticulomyxa</taxon>
    </lineage>
</organism>
<gene>
    <name evidence="1" type="ORF">RFI_06508</name>
</gene>
<reference evidence="1 2" key="1">
    <citation type="journal article" date="2013" name="Curr. Biol.">
        <title>The Genome of the Foraminiferan Reticulomyxa filosa.</title>
        <authorList>
            <person name="Glockner G."/>
            <person name="Hulsmann N."/>
            <person name="Schleicher M."/>
            <person name="Noegel A.A."/>
            <person name="Eichinger L."/>
            <person name="Gallinger C."/>
            <person name="Pawlowski J."/>
            <person name="Sierra R."/>
            <person name="Euteneuer U."/>
            <person name="Pillet L."/>
            <person name="Moustafa A."/>
            <person name="Platzer M."/>
            <person name="Groth M."/>
            <person name="Szafranski K."/>
            <person name="Schliwa M."/>
        </authorList>
    </citation>
    <scope>NUCLEOTIDE SEQUENCE [LARGE SCALE GENOMIC DNA]</scope>
</reference>
<name>X6NWC6_RETFI</name>